<evidence type="ECO:0000313" key="2">
    <source>
        <dbReference type="EMBL" id="KAK2729745.1"/>
    </source>
</evidence>
<accession>A0AAD9XYG9</accession>
<evidence type="ECO:0000256" key="1">
    <source>
        <dbReference type="SAM" id="Phobius"/>
    </source>
</evidence>
<keyword evidence="3" id="KW-1185">Reference proteome</keyword>
<proteinExistence type="predicted"/>
<feature type="transmembrane region" description="Helical" evidence="1">
    <location>
        <begin position="312"/>
        <end position="335"/>
    </location>
</feature>
<dbReference type="AlphaFoldDB" id="A0AAD9XYG9"/>
<dbReference type="EMBL" id="VYYT01000776">
    <property type="protein sequence ID" value="KAK2729745.1"/>
    <property type="molecule type" value="Genomic_DNA"/>
</dbReference>
<name>A0AAD9XYG9_COLKA</name>
<dbReference type="PANTHER" id="PTHR10622:SF10">
    <property type="entry name" value="HET DOMAIN-CONTAINING PROTEIN"/>
    <property type="match status" value="1"/>
</dbReference>
<dbReference type="PANTHER" id="PTHR10622">
    <property type="entry name" value="HET DOMAIN-CONTAINING PROTEIN"/>
    <property type="match status" value="1"/>
</dbReference>
<keyword evidence="1" id="KW-0812">Transmembrane</keyword>
<dbReference type="Proteomes" id="UP001281614">
    <property type="component" value="Unassembled WGS sequence"/>
</dbReference>
<gene>
    <name evidence="2" type="ORF">CKAH01_02719</name>
</gene>
<evidence type="ECO:0000313" key="3">
    <source>
        <dbReference type="Proteomes" id="UP001281614"/>
    </source>
</evidence>
<protein>
    <submittedName>
        <fullName evidence="2">HET domain-containing protein</fullName>
    </submittedName>
</protein>
<organism evidence="2 3">
    <name type="scientific">Colletotrichum kahawae</name>
    <name type="common">Coffee berry disease fungus</name>
    <dbReference type="NCBI Taxonomy" id="34407"/>
    <lineage>
        <taxon>Eukaryota</taxon>
        <taxon>Fungi</taxon>
        <taxon>Dikarya</taxon>
        <taxon>Ascomycota</taxon>
        <taxon>Pezizomycotina</taxon>
        <taxon>Sordariomycetes</taxon>
        <taxon>Hypocreomycetidae</taxon>
        <taxon>Glomerellales</taxon>
        <taxon>Glomerellaceae</taxon>
        <taxon>Colletotrichum</taxon>
        <taxon>Colletotrichum gloeosporioides species complex</taxon>
    </lineage>
</organism>
<keyword evidence="1" id="KW-1133">Transmembrane helix</keyword>
<comment type="caution">
    <text evidence="2">The sequence shown here is derived from an EMBL/GenBank/DDBJ whole genome shotgun (WGS) entry which is preliminary data.</text>
</comment>
<sequence>MRVLDTTSFKLHSGDEAKFREEGYAILSHRWGASEITFKEIENHDEELKNGAPPLRPPLEKIRGACSSSVEEAESINSMFKWYCNAKLCIVYLQDVKKDDNIPTTDCKIFNQIGEDKPSEWFYRGWMLQETLAPSDMEFYDTNWAYFGTKTDLKNALERITGIPERYLTGLKDFRKAPIAAKMSWMAGRNTAKEEDIAYSMVGLFGLTMTIQYGEGYRAYLRLQEILLTSERMDESIFAWKMPNENAGNDYNGEVESWTPGDWGLLAPSPNWFKNSGNLIVKKSETRRFAKTGRGVEGPFVMHFLTSGISTAYYGGVGVGTLLGILPGIVAYICVRQTISKRINGDLAFRLSCYEKNDKGKLKPL</sequence>
<reference evidence="2" key="1">
    <citation type="submission" date="2023-02" db="EMBL/GenBank/DDBJ databases">
        <title>Colletotrichum kahawae CIFC_Que2 genome sequencing and assembly.</title>
        <authorList>
            <person name="Baroncelli R."/>
        </authorList>
    </citation>
    <scope>NUCLEOTIDE SEQUENCE</scope>
    <source>
        <strain evidence="2">CIFC_Que2</strain>
    </source>
</reference>
<keyword evidence="1" id="KW-0472">Membrane</keyword>